<dbReference type="Proteomes" id="UP000663992">
    <property type="component" value="Unassembled WGS sequence"/>
</dbReference>
<evidence type="ECO:0000313" key="3">
    <source>
        <dbReference type="Proteomes" id="UP000663992"/>
    </source>
</evidence>
<keyword evidence="3" id="KW-1185">Reference proteome</keyword>
<dbReference type="Pfam" id="PF03992">
    <property type="entry name" value="ABM"/>
    <property type="match status" value="1"/>
</dbReference>
<proteinExistence type="predicted"/>
<reference evidence="2 3" key="1">
    <citation type="submission" date="2021-03" db="EMBL/GenBank/DDBJ databases">
        <title>novel species isolated from a fishpond in China.</title>
        <authorList>
            <person name="Lu H."/>
            <person name="Cai Z."/>
        </authorList>
    </citation>
    <scope>NUCLEOTIDE SEQUENCE [LARGE SCALE GENOMIC DNA]</scope>
    <source>
        <strain evidence="2 3">Y57</strain>
    </source>
</reference>
<sequence>MASLFPANQLFTQINVFRVTPDNQKRLVEFLTRTTEDEVRAMPGFVSASLHQSLDGQSVTLLAKWQSALAGWEESNALLPCFNPALEFASLESAVHKPVGYFESQELHVLVLSEPLRRLSGRRLN</sequence>
<gene>
    <name evidence="2" type="ORF">J0A65_04190</name>
</gene>
<keyword evidence="2" id="KW-0503">Monooxygenase</keyword>
<dbReference type="GO" id="GO:0004497">
    <property type="term" value="F:monooxygenase activity"/>
    <property type="evidence" value="ECO:0007669"/>
    <property type="project" value="UniProtKB-KW"/>
</dbReference>
<dbReference type="InterPro" id="IPR011008">
    <property type="entry name" value="Dimeric_a/b-barrel"/>
</dbReference>
<keyword evidence="2" id="KW-0560">Oxidoreductase</keyword>
<dbReference type="InterPro" id="IPR007138">
    <property type="entry name" value="ABM_dom"/>
</dbReference>
<feature type="domain" description="ABM" evidence="1">
    <location>
        <begin position="11"/>
        <end position="102"/>
    </location>
</feature>
<evidence type="ECO:0000259" key="1">
    <source>
        <dbReference type="PROSITE" id="PS51725"/>
    </source>
</evidence>
<dbReference type="PROSITE" id="PS51725">
    <property type="entry name" value="ABM"/>
    <property type="match status" value="1"/>
</dbReference>
<accession>A0ABS3CPP5</accession>
<dbReference type="RefSeq" id="WP_206592863.1">
    <property type="nucleotide sequence ID" value="NZ_JAFKCS010000002.1"/>
</dbReference>
<protein>
    <submittedName>
        <fullName evidence="2">Antibiotic biosynthesis monooxygenase</fullName>
    </submittedName>
</protein>
<evidence type="ECO:0000313" key="2">
    <source>
        <dbReference type="EMBL" id="MBN7819050.1"/>
    </source>
</evidence>
<comment type="caution">
    <text evidence="2">The sequence shown here is derived from an EMBL/GenBank/DDBJ whole genome shotgun (WGS) entry which is preliminary data.</text>
</comment>
<dbReference type="Gene3D" id="3.30.70.100">
    <property type="match status" value="1"/>
</dbReference>
<name>A0ABS3CPP5_9ALTE</name>
<organism evidence="2 3">
    <name type="scientific">Bowmanella yangjiangensis</name>
    <dbReference type="NCBI Taxonomy" id="2811230"/>
    <lineage>
        <taxon>Bacteria</taxon>
        <taxon>Pseudomonadati</taxon>
        <taxon>Pseudomonadota</taxon>
        <taxon>Gammaproteobacteria</taxon>
        <taxon>Alteromonadales</taxon>
        <taxon>Alteromonadaceae</taxon>
        <taxon>Bowmanella</taxon>
    </lineage>
</organism>
<dbReference type="EMBL" id="JAFKCS010000002">
    <property type="protein sequence ID" value="MBN7819050.1"/>
    <property type="molecule type" value="Genomic_DNA"/>
</dbReference>
<dbReference type="SUPFAM" id="SSF54909">
    <property type="entry name" value="Dimeric alpha+beta barrel"/>
    <property type="match status" value="1"/>
</dbReference>